<dbReference type="PANTHER" id="PTHR13140">
    <property type="entry name" value="MYOSIN"/>
    <property type="match status" value="1"/>
</dbReference>
<dbReference type="Gene3D" id="1.20.5.4820">
    <property type="match status" value="1"/>
</dbReference>
<dbReference type="PRINTS" id="PR00193">
    <property type="entry name" value="MYOSINHEAVY"/>
</dbReference>
<evidence type="ECO:0000256" key="5">
    <source>
        <dbReference type="ARBA" id="ARBA00023123"/>
    </source>
</evidence>
<dbReference type="InterPro" id="IPR000048">
    <property type="entry name" value="IQ_motif_EF-hand-BS"/>
</dbReference>
<dbReference type="Pfam" id="PF00063">
    <property type="entry name" value="Myosin_head"/>
    <property type="match status" value="1"/>
</dbReference>
<evidence type="ECO:0000256" key="6">
    <source>
        <dbReference type="ARBA" id="ARBA00023175"/>
    </source>
</evidence>
<accession>A0A1Y1V1L5</accession>
<dbReference type="Pfam" id="PF01843">
    <property type="entry name" value="DIL"/>
    <property type="match status" value="1"/>
</dbReference>
<dbReference type="InterPro" id="IPR001609">
    <property type="entry name" value="Myosin_head_motor_dom-like"/>
</dbReference>
<dbReference type="PROSITE" id="PS50096">
    <property type="entry name" value="IQ"/>
    <property type="match status" value="3"/>
</dbReference>
<dbReference type="InterPro" id="IPR027417">
    <property type="entry name" value="P-loop_NTPase"/>
</dbReference>
<dbReference type="SMART" id="SM00242">
    <property type="entry name" value="MYSc"/>
    <property type="match status" value="1"/>
</dbReference>
<gene>
    <name evidence="12" type="ORF">BCR36DRAFT_300043</name>
</gene>
<protein>
    <recommendedName>
        <fullName evidence="14">Myosin-2</fullName>
    </recommendedName>
</protein>
<evidence type="ECO:0000256" key="7">
    <source>
        <dbReference type="ARBA" id="ARBA00023203"/>
    </source>
</evidence>
<dbReference type="GO" id="GO:0007015">
    <property type="term" value="P:actin filament organization"/>
    <property type="evidence" value="ECO:0007669"/>
    <property type="project" value="TreeGrafter"/>
</dbReference>
<dbReference type="InterPro" id="IPR002710">
    <property type="entry name" value="Dilute_dom"/>
</dbReference>
<feature type="region of interest" description="Disordered" evidence="9">
    <location>
        <begin position="1045"/>
        <end position="1072"/>
    </location>
</feature>
<evidence type="ECO:0000256" key="1">
    <source>
        <dbReference type="ARBA" id="ARBA00008314"/>
    </source>
</evidence>
<keyword evidence="4" id="KW-0175">Coiled coil</keyword>
<evidence type="ECO:0008006" key="14">
    <source>
        <dbReference type="Google" id="ProtNLM"/>
    </source>
</evidence>
<dbReference type="Gene3D" id="1.20.58.530">
    <property type="match status" value="1"/>
</dbReference>
<organism evidence="12 13">
    <name type="scientific">Piromyces finnis</name>
    <dbReference type="NCBI Taxonomy" id="1754191"/>
    <lineage>
        <taxon>Eukaryota</taxon>
        <taxon>Fungi</taxon>
        <taxon>Fungi incertae sedis</taxon>
        <taxon>Chytridiomycota</taxon>
        <taxon>Chytridiomycota incertae sedis</taxon>
        <taxon>Neocallimastigomycetes</taxon>
        <taxon>Neocallimastigales</taxon>
        <taxon>Neocallimastigaceae</taxon>
        <taxon>Piromyces</taxon>
    </lineage>
</organism>
<comment type="similarity">
    <text evidence="1 8">Belongs to the TRAFAC class myosin-kinesin ATPase superfamily. Myosin family.</text>
</comment>
<dbReference type="GO" id="GO:0000146">
    <property type="term" value="F:microfilament motor activity"/>
    <property type="evidence" value="ECO:0007669"/>
    <property type="project" value="TreeGrafter"/>
</dbReference>
<dbReference type="SMART" id="SM00015">
    <property type="entry name" value="IQ"/>
    <property type="match status" value="6"/>
</dbReference>
<feature type="region of interest" description="Disordered" evidence="9">
    <location>
        <begin position="622"/>
        <end position="643"/>
    </location>
</feature>
<reference evidence="12 13" key="2">
    <citation type="submission" date="2016-08" db="EMBL/GenBank/DDBJ databases">
        <title>Pervasive Adenine N6-methylation of Active Genes in Fungi.</title>
        <authorList>
            <consortium name="DOE Joint Genome Institute"/>
            <person name="Mondo S.J."/>
            <person name="Dannebaum R.O."/>
            <person name="Kuo R.C."/>
            <person name="Labutti K."/>
            <person name="Haridas S."/>
            <person name="Kuo A."/>
            <person name="Salamov A."/>
            <person name="Ahrendt S.R."/>
            <person name="Lipzen A."/>
            <person name="Sullivan W."/>
            <person name="Andreopoulos W.B."/>
            <person name="Clum A."/>
            <person name="Lindquist E."/>
            <person name="Daum C."/>
            <person name="Ramamoorthy G.K."/>
            <person name="Gryganskyi A."/>
            <person name="Culley D."/>
            <person name="Magnuson J.K."/>
            <person name="James T.Y."/>
            <person name="O'Malley M.A."/>
            <person name="Stajich J.E."/>
            <person name="Spatafora J.W."/>
            <person name="Visel A."/>
            <person name="Grigoriev I.V."/>
        </authorList>
    </citation>
    <scope>NUCLEOTIDE SEQUENCE [LARGE SCALE GENOMIC DNA]</scope>
    <source>
        <strain evidence="13">finn</strain>
    </source>
</reference>
<keyword evidence="13" id="KW-1185">Reference proteome</keyword>
<dbReference type="Gene3D" id="1.20.5.190">
    <property type="match status" value="2"/>
</dbReference>
<dbReference type="Gene3D" id="1.20.120.720">
    <property type="entry name" value="Myosin VI head, motor domain, U50 subdomain"/>
    <property type="match status" value="1"/>
</dbReference>
<dbReference type="PANTHER" id="PTHR13140:SF706">
    <property type="entry name" value="DILUTE CLASS UNCONVENTIONAL MYOSIN, ISOFORM C"/>
    <property type="match status" value="1"/>
</dbReference>
<keyword evidence="5 8" id="KW-0518">Myosin</keyword>
<evidence type="ECO:0000313" key="12">
    <source>
        <dbReference type="EMBL" id="ORX45193.1"/>
    </source>
</evidence>
<dbReference type="FunFam" id="1.10.10.820:FF:000001">
    <property type="entry name" value="Myosin heavy chain"/>
    <property type="match status" value="1"/>
</dbReference>
<dbReference type="Gene3D" id="3.40.850.10">
    <property type="entry name" value="Kinesin motor domain"/>
    <property type="match status" value="1"/>
</dbReference>
<dbReference type="InterPro" id="IPR036961">
    <property type="entry name" value="Kinesin_motor_dom_sf"/>
</dbReference>
<evidence type="ECO:0000256" key="8">
    <source>
        <dbReference type="PROSITE-ProRule" id="PRU00782"/>
    </source>
</evidence>
<dbReference type="SMART" id="SM01132">
    <property type="entry name" value="DIL"/>
    <property type="match status" value="1"/>
</dbReference>
<dbReference type="PROSITE" id="PS51126">
    <property type="entry name" value="DILUTE"/>
    <property type="match status" value="1"/>
</dbReference>
<dbReference type="GO" id="GO:0051015">
    <property type="term" value="F:actin filament binding"/>
    <property type="evidence" value="ECO:0007669"/>
    <property type="project" value="TreeGrafter"/>
</dbReference>
<reference evidence="12 13" key="1">
    <citation type="submission" date="2016-08" db="EMBL/GenBank/DDBJ databases">
        <title>Genomes of anaerobic fungi encode conserved fungal cellulosomes for biomass hydrolysis.</title>
        <authorList>
            <consortium name="DOE Joint Genome Institute"/>
            <person name="Haitjema C.H."/>
            <person name="Gilmore S.P."/>
            <person name="Henske J.K."/>
            <person name="Solomon K.V."/>
            <person name="De Groot R."/>
            <person name="Kuo A."/>
            <person name="Mondo S.J."/>
            <person name="Salamov A.A."/>
            <person name="Labutti K."/>
            <person name="Zhao Z."/>
            <person name="Chiniquy J."/>
            <person name="Barry K."/>
            <person name="Brewer H.M."/>
            <person name="Purvine S.O."/>
            <person name="Wright A.T."/>
            <person name="Boxma B."/>
            <person name="Van Alen T."/>
            <person name="Hackstein J.H."/>
            <person name="Baker S.E."/>
            <person name="Grigoriev I.V."/>
            <person name="O'Malley M.A."/>
        </authorList>
    </citation>
    <scope>NUCLEOTIDE SEQUENCE [LARGE SCALE GENOMIC DNA]</scope>
    <source>
        <strain evidence="13">finn</strain>
    </source>
</reference>
<keyword evidence="2 8" id="KW-0547">Nucleotide-binding</keyword>
<dbReference type="GO" id="GO:0005524">
    <property type="term" value="F:ATP binding"/>
    <property type="evidence" value="ECO:0007669"/>
    <property type="project" value="UniProtKB-UniRule"/>
</dbReference>
<dbReference type="GO" id="GO:0005737">
    <property type="term" value="C:cytoplasm"/>
    <property type="evidence" value="ECO:0007669"/>
    <property type="project" value="TreeGrafter"/>
</dbReference>
<evidence type="ECO:0000256" key="3">
    <source>
        <dbReference type="ARBA" id="ARBA00022840"/>
    </source>
</evidence>
<dbReference type="STRING" id="1754191.A0A1Y1V1L5"/>
<dbReference type="GO" id="GO:0016020">
    <property type="term" value="C:membrane"/>
    <property type="evidence" value="ECO:0007669"/>
    <property type="project" value="TreeGrafter"/>
</dbReference>
<feature type="region of interest" description="Disordered" evidence="9">
    <location>
        <begin position="1151"/>
        <end position="1180"/>
    </location>
</feature>
<feature type="domain" description="Dilute" evidence="10">
    <location>
        <begin position="1249"/>
        <end position="1518"/>
    </location>
</feature>
<dbReference type="SUPFAM" id="SSF52540">
    <property type="entry name" value="P-loop containing nucleoside triphosphate hydrolases"/>
    <property type="match status" value="2"/>
</dbReference>
<sequence length="1564" mass="180767">MEAIDKQLTFYNEGTRAWIQDDVEGFVSGTVVSNQVAGDSCTLVFEVEGRDEPFSVTIKKGEANINEKLPPLRNPPVLEGVDDLTLLSHLNEPEVLHNVRLRYSQEQIYTYSGIVLIALNPFQRLPIYTHDIMRAYSGKRRGELEPHLFAVAEEAYRNMLREKKNQSIIVSGESGAGKTQSAKYIMRYFASVDELDQPFDGDADIDAGGMSEVEEAVLATNPIMEAFGNAKTTRNDNSSRFGKYIEIQFHKDETTGRVKICGAKTRTYLLERSRLVFQPKTERNYHIFYQLCSGCPAAERKELGITTFDQYYYLKQGGEGTIPNVDDVEEFEITQRALSAIGISVNLQWAIFKVCAALLHIGNIEVKESRNGDAQINSSDEALEIASRLLGIKPMEFSKWMVKKQIHARTETIVTNLKKYDAVVSRDSVAKFIYSLLFDWLVKMINKNLAVDETKYSADSISFIGVLDIYGFEHFKNNSFEQFCINYANEKLQQEFNRHVFKLEQDEYVAEKIEWSFIDFNDNQPCIDMIENRLGILSLLDEESRLPSGSDESLVQKLYTNFEKHQFFKKPRFARSDFTIAHYALDVTYQIDGFIEKNKDTVSDELLNLLQNSESEFIRELTTLPKPKEDTPPPPTRPGFKAKSKNNKNTLGSIFKASLIELMNTIRSTDSHYIRCIKPNQAKVAFEFEPQMVLSQLRACGVLETIRISCAGYPTRWTFQEFVERYYLLVNSQHWKFDDPREFSLNIVKLLISDKDKYQVGETKIFFRAGMLAYFEKLRTERLRQCVVLVQKNARRFIYHRRYNETKEAALFVQNAIRRKVAELKCREIRETQASITIQKYARGYIARKTYLQQRESAIAIQSQIRGYIARKQLQQLRRDNAAIKIQKVFRGQRERHKYQDARKNIIFVQSCIRRIFAQKTYTQLKIEAKSITHIKKLNYQLENKVFELSQSLAQKENETKEYAQKIETMESQIKIWKEKFDRLDTRYKDSTEQASEGNAEQLREISELKEAKANLEATVEKLKADNKKSIAERDERIAELERQLEKQREENSNQLNEINTRRGQADDNSAQVAQMKREIASLKDQLQKAISGKDYLYDADERVGRSTSVSRVRGRSSNRNRSRIPSVDTRTAMLNVVDRPIRQLSRVRNESVEVKTEAPAATDAPVNEQTKEQETQSLEDECSLKILEDESLEQEIIDGLIMNLKIPLPNSTQKIERKDILFPAHIIGTCMLKLMKHGLLARLQTLSSKVIAAIQNVALRFEDDYISCFWLSNTYELSCVVETIRTKEASRSRSRYRMESDGNKVLIKILNDLDNLLVRLYYGWMKELKKRLAVMAVPAIIEYQALPSFICKKNGGLWNKIKAPQNQYTIDHLLFLLSKISKVLICFYVEESIARQILCELIRLLGVTAFNHLIMRKNFCTWKRGMQIQYNLSKLEEWCDEHQIPEGALHLERLLQAAKLLQLNKSSPRDIEIIFDICFLLNPSQIKKFLSLYYPVDFENPVSPELLKSVSFRTISENNDTLLLDMDDVEFDKPPLRTVDKIDTSGMPAWADLFLIKCLLELN</sequence>
<keyword evidence="3 8" id="KW-0067">ATP-binding</keyword>
<dbReference type="CDD" id="cd23767">
    <property type="entry name" value="IQCD"/>
    <property type="match status" value="1"/>
</dbReference>
<comment type="caution">
    <text evidence="12">The sequence shown here is derived from an EMBL/GenBank/DDBJ whole genome shotgun (WGS) entry which is preliminary data.</text>
</comment>
<feature type="domain" description="Myosin motor" evidence="11">
    <location>
        <begin position="79"/>
        <end position="780"/>
    </location>
</feature>
<name>A0A1Y1V1L5_9FUNG</name>
<feature type="binding site" evidence="8">
    <location>
        <begin position="172"/>
        <end position="179"/>
    </location>
    <ligand>
        <name>ATP</name>
        <dbReference type="ChEBI" id="CHEBI:30616"/>
    </ligand>
</feature>
<dbReference type="PROSITE" id="PS51456">
    <property type="entry name" value="MYOSIN_MOTOR"/>
    <property type="match status" value="1"/>
</dbReference>
<dbReference type="Pfam" id="PF00612">
    <property type="entry name" value="IQ"/>
    <property type="match status" value="3"/>
</dbReference>
<dbReference type="CDD" id="cd01380">
    <property type="entry name" value="MYSc_Myo5"/>
    <property type="match status" value="1"/>
</dbReference>
<keyword evidence="6 8" id="KW-0505">Motor protein</keyword>
<dbReference type="OrthoDB" id="6108017at2759"/>
<evidence type="ECO:0000259" key="10">
    <source>
        <dbReference type="PROSITE" id="PS51126"/>
    </source>
</evidence>
<evidence type="ECO:0000256" key="2">
    <source>
        <dbReference type="ARBA" id="ARBA00022741"/>
    </source>
</evidence>
<evidence type="ECO:0000256" key="9">
    <source>
        <dbReference type="SAM" id="MobiDB-lite"/>
    </source>
</evidence>
<evidence type="ECO:0000313" key="13">
    <source>
        <dbReference type="Proteomes" id="UP000193719"/>
    </source>
</evidence>
<dbReference type="Gene3D" id="1.10.10.820">
    <property type="match status" value="1"/>
</dbReference>
<dbReference type="EMBL" id="MCFH01000041">
    <property type="protein sequence ID" value="ORX45193.1"/>
    <property type="molecule type" value="Genomic_DNA"/>
</dbReference>
<feature type="region of interest" description="Actin-binding" evidence="8">
    <location>
        <begin position="659"/>
        <end position="681"/>
    </location>
</feature>
<evidence type="ECO:0000256" key="4">
    <source>
        <dbReference type="ARBA" id="ARBA00023054"/>
    </source>
</evidence>
<dbReference type="GO" id="GO:0016459">
    <property type="term" value="C:myosin complex"/>
    <property type="evidence" value="ECO:0007669"/>
    <property type="project" value="UniProtKB-KW"/>
</dbReference>
<proteinExistence type="inferred from homology"/>
<dbReference type="InterPro" id="IPR036103">
    <property type="entry name" value="MYSc_Myo5"/>
</dbReference>
<dbReference type="Proteomes" id="UP000193719">
    <property type="component" value="Unassembled WGS sequence"/>
</dbReference>
<keyword evidence="7 8" id="KW-0009">Actin-binding</keyword>
<evidence type="ECO:0000259" key="11">
    <source>
        <dbReference type="PROSITE" id="PS51456"/>
    </source>
</evidence>